<name>A0A0B5JAS2_9VIRU</name>
<dbReference type="RefSeq" id="YP_009120316.1">
    <property type="nucleotide sequence ID" value="NC_026440.1"/>
</dbReference>
<organism evidence="1 2">
    <name type="scientific">Pandoravirus inopinatum</name>
    <dbReference type="NCBI Taxonomy" id="1605721"/>
    <lineage>
        <taxon>Viruses</taxon>
        <taxon>Pandoravirus</taxon>
    </lineage>
</organism>
<dbReference type="EMBL" id="KP136319">
    <property type="protein sequence ID" value="AJF98081.1"/>
    <property type="molecule type" value="Genomic_DNA"/>
</dbReference>
<dbReference type="Proteomes" id="UP000202511">
    <property type="component" value="Segment"/>
</dbReference>
<dbReference type="GeneID" id="23462998"/>
<dbReference type="KEGG" id="vg:23462998"/>
<reference evidence="1 2" key="1">
    <citation type="journal article" date="2015" name="Parasitol. Res.">
        <title>Viruses in close associations with free-living amoebae.</title>
        <authorList>
            <person name="Scheid P."/>
        </authorList>
    </citation>
    <scope>NUCLEOTIDE SEQUENCE [LARGE SCALE GENOMIC DNA]</scope>
    <source>
        <strain evidence="1">KlaHel</strain>
    </source>
</reference>
<accession>A0A0B5JAS2</accession>
<evidence type="ECO:0000313" key="2">
    <source>
        <dbReference type="Proteomes" id="UP000202511"/>
    </source>
</evidence>
<evidence type="ECO:0000313" key="1">
    <source>
        <dbReference type="EMBL" id="AJF98081.1"/>
    </source>
</evidence>
<proteinExistence type="predicted"/>
<protein>
    <submittedName>
        <fullName evidence="1">Uncharacterized protein</fullName>
    </submittedName>
</protein>
<sequence>MAPPSNLLPVQYKKYILLRRRLSIFGQNLVLFSIVPWARAMCAARRARAVLACFSFGLGPLSPFFSDGRSLLCPFFRRHSTPIAVTETTWTNKEAMQKPARTGQSFF</sequence>